<feature type="compositionally biased region" description="Basic and acidic residues" evidence="8">
    <location>
        <begin position="703"/>
        <end position="714"/>
    </location>
</feature>
<dbReference type="GO" id="GO:0003676">
    <property type="term" value="F:nucleic acid binding"/>
    <property type="evidence" value="ECO:0007669"/>
    <property type="project" value="InterPro"/>
</dbReference>
<dbReference type="EMBL" id="HAEH01007409">
    <property type="protein sequence ID" value="SBR81809.1"/>
    <property type="molecule type" value="Transcribed_RNA"/>
</dbReference>
<gene>
    <name evidence="10" type="primary">CU041398.1</name>
</gene>
<dbReference type="GO" id="GO:0003964">
    <property type="term" value="F:RNA-directed DNA polymerase activity"/>
    <property type="evidence" value="ECO:0007669"/>
    <property type="project" value="UniProtKB-KW"/>
</dbReference>
<protein>
    <recommendedName>
        <fullName evidence="7">Gypsy retrotransposon integrase-like protein 1</fullName>
    </recommendedName>
</protein>
<dbReference type="InterPro" id="IPR043502">
    <property type="entry name" value="DNA/RNA_pol_sf"/>
</dbReference>
<feature type="region of interest" description="Disordered" evidence="8">
    <location>
        <begin position="648"/>
        <end position="735"/>
    </location>
</feature>
<dbReference type="Pfam" id="PF17917">
    <property type="entry name" value="RT_RNaseH"/>
    <property type="match status" value="1"/>
</dbReference>
<keyword evidence="5" id="KW-0378">Hydrolase</keyword>
<evidence type="ECO:0000259" key="9">
    <source>
        <dbReference type="PROSITE" id="PS50994"/>
    </source>
</evidence>
<name>A0A1A8PLB6_9TELE</name>
<keyword evidence="4" id="KW-0255">Endonuclease</keyword>
<dbReference type="AlphaFoldDB" id="A0A1A8PLB6"/>
<accession>A0A1A8PLB6</accession>
<dbReference type="FunFam" id="3.30.420.10:FF:000269">
    <property type="entry name" value="Uncharacterized protein"/>
    <property type="match status" value="1"/>
</dbReference>
<feature type="compositionally biased region" description="Basic residues" evidence="8">
    <location>
        <begin position="721"/>
        <end position="730"/>
    </location>
</feature>
<proteinExistence type="predicted"/>
<dbReference type="InterPro" id="IPR036397">
    <property type="entry name" value="RNaseH_sf"/>
</dbReference>
<dbReference type="CDD" id="cd09274">
    <property type="entry name" value="RNase_HI_RT_Ty3"/>
    <property type="match status" value="1"/>
</dbReference>
<keyword evidence="2" id="KW-0548">Nucleotidyltransferase</keyword>
<evidence type="ECO:0000256" key="7">
    <source>
        <dbReference type="ARBA" id="ARBA00039658"/>
    </source>
</evidence>
<dbReference type="SUPFAM" id="SSF53098">
    <property type="entry name" value="Ribonuclease H-like"/>
    <property type="match status" value="1"/>
</dbReference>
<dbReference type="InterPro" id="IPR041588">
    <property type="entry name" value="Integrase_H2C2"/>
</dbReference>
<dbReference type="Pfam" id="PF17921">
    <property type="entry name" value="Integrase_H2C2"/>
    <property type="match status" value="1"/>
</dbReference>
<evidence type="ECO:0000256" key="8">
    <source>
        <dbReference type="SAM" id="MobiDB-lite"/>
    </source>
</evidence>
<dbReference type="PANTHER" id="PTHR37984">
    <property type="entry name" value="PROTEIN CBG26694"/>
    <property type="match status" value="1"/>
</dbReference>
<evidence type="ECO:0000256" key="1">
    <source>
        <dbReference type="ARBA" id="ARBA00022679"/>
    </source>
</evidence>
<feature type="domain" description="Integrase catalytic" evidence="9">
    <location>
        <begin position="260"/>
        <end position="417"/>
    </location>
</feature>
<dbReference type="InterPro" id="IPR041373">
    <property type="entry name" value="RT_RNaseH"/>
</dbReference>
<dbReference type="Gene3D" id="3.30.420.10">
    <property type="entry name" value="Ribonuclease H-like superfamily/Ribonuclease H"/>
    <property type="match status" value="1"/>
</dbReference>
<dbReference type="Gene3D" id="1.10.340.70">
    <property type="match status" value="1"/>
</dbReference>
<dbReference type="Pfam" id="PF00665">
    <property type="entry name" value="rve"/>
    <property type="match status" value="1"/>
</dbReference>
<reference evidence="10" key="2">
    <citation type="submission" date="2016-06" db="EMBL/GenBank/DDBJ databases">
        <title>The genome of a short-lived fish provides insights into sex chromosome evolution and the genetic control of aging.</title>
        <authorList>
            <person name="Reichwald K."/>
            <person name="Felder M."/>
            <person name="Petzold A."/>
            <person name="Koch P."/>
            <person name="Groth M."/>
            <person name="Platzer M."/>
        </authorList>
    </citation>
    <scope>NUCLEOTIDE SEQUENCE</scope>
    <source>
        <tissue evidence="10">Brain</tissue>
    </source>
</reference>
<feature type="region of interest" description="Disordered" evidence="8">
    <location>
        <begin position="549"/>
        <end position="577"/>
    </location>
</feature>
<dbReference type="InterPro" id="IPR012337">
    <property type="entry name" value="RNaseH-like_sf"/>
</dbReference>
<dbReference type="PANTHER" id="PTHR37984:SF15">
    <property type="entry name" value="INTEGRASE CATALYTIC DOMAIN-CONTAINING PROTEIN"/>
    <property type="match status" value="1"/>
</dbReference>
<evidence type="ECO:0000256" key="6">
    <source>
        <dbReference type="ARBA" id="ARBA00022918"/>
    </source>
</evidence>
<dbReference type="GO" id="GO:0004519">
    <property type="term" value="F:endonuclease activity"/>
    <property type="evidence" value="ECO:0007669"/>
    <property type="project" value="UniProtKB-KW"/>
</dbReference>
<organism evidence="10">
    <name type="scientific">Nothobranchius rachovii</name>
    <name type="common">bluefin notho</name>
    <dbReference type="NCBI Taxonomy" id="451742"/>
    <lineage>
        <taxon>Eukaryota</taxon>
        <taxon>Metazoa</taxon>
        <taxon>Chordata</taxon>
        <taxon>Craniata</taxon>
        <taxon>Vertebrata</taxon>
        <taxon>Euteleostomi</taxon>
        <taxon>Actinopterygii</taxon>
        <taxon>Neopterygii</taxon>
        <taxon>Teleostei</taxon>
        <taxon>Neoteleostei</taxon>
        <taxon>Acanthomorphata</taxon>
        <taxon>Ovalentaria</taxon>
        <taxon>Atherinomorphae</taxon>
        <taxon>Cyprinodontiformes</taxon>
        <taxon>Nothobranchiidae</taxon>
        <taxon>Nothobranchius</taxon>
    </lineage>
</organism>
<keyword evidence="1" id="KW-0808">Transferase</keyword>
<dbReference type="GO" id="GO:0015074">
    <property type="term" value="P:DNA integration"/>
    <property type="evidence" value="ECO:0007669"/>
    <property type="project" value="InterPro"/>
</dbReference>
<reference evidence="10" key="1">
    <citation type="submission" date="2016-05" db="EMBL/GenBank/DDBJ databases">
        <authorList>
            <person name="Lavstsen T."/>
            <person name="Jespersen J.S."/>
        </authorList>
    </citation>
    <scope>NUCLEOTIDE SEQUENCE</scope>
    <source>
        <tissue evidence="10">Brain</tissue>
    </source>
</reference>
<evidence type="ECO:0000256" key="3">
    <source>
        <dbReference type="ARBA" id="ARBA00022722"/>
    </source>
</evidence>
<dbReference type="SUPFAM" id="SSF56672">
    <property type="entry name" value="DNA/RNA polymerases"/>
    <property type="match status" value="1"/>
</dbReference>
<sequence length="769" mass="87453">MRVIAYASRGLSRCETRYPAHKLEFLALKWAVTEKFCDYLYGSPFTVITDSNPLTYLLTTAKLDATSYRWLSALSSFEFQLQYRAGKQNIDADSLSRRPHPEPVNDHVSLKEQERICQFVKHHLPGTDPGVSVSYDVVSAICEKHIISQPLGSDDSASTCPFVTSLSMSTQAIPDSFEQCGSFPTVPSISEEELRQSQRNDPAIREIITRLETDRTLDLVRTRFFWPKMSLDVEQKIKMCQRCVCRKTLPEKAAPLVSIQVTRPLELLCIDFLTIEPDCSNIKDVLVMTDFFTKYAVAVPTSNQKARTVAKALWENFIIHYGFPEKIHSDQGADFESGTIKELCNFAGIQKVRTTPYHPRGNPVERFNRTLLNMLGTLRDEDKRHWHDYVKPLVHAYNCTKHESTGYTPYELMFGRQPRLPVDLAFNVPLNQRQQQSHSQYVTALKTQLRESYKLATENAAKMAERNKVRYDKHLTESLLDVGDRVLVRNVRLRGKNKLADRWDSTVHVVVSQKANLPVYTVKPENQSGPARTLHRDLLLPCGFLPTLPETSPAVQDKPHRPNTRKHPGADSDPAFAHTMEEDDSYSIHYSAGPLKEISRTFEEYRVVNHSNPCHSVEPKCSGNSVPEGLNLPETVILPDYDIQNDYNQTAENDKRPDFEILPNSENEIGNDLTKKNLPKTENFPASETEGEITRSSTEVEESTDHNKDDKNDPGTEQSVRRSHRERKMPKQLTYPQLGNPLISIVQSLFQSLSDAVIDSIELHEVKVV</sequence>
<keyword evidence="3" id="KW-0540">Nuclease</keyword>
<dbReference type="GO" id="GO:0016787">
    <property type="term" value="F:hydrolase activity"/>
    <property type="evidence" value="ECO:0007669"/>
    <property type="project" value="UniProtKB-KW"/>
</dbReference>
<keyword evidence="6" id="KW-0695">RNA-directed DNA polymerase</keyword>
<dbReference type="InterPro" id="IPR001584">
    <property type="entry name" value="Integrase_cat-core"/>
</dbReference>
<dbReference type="PROSITE" id="PS50994">
    <property type="entry name" value="INTEGRASE"/>
    <property type="match status" value="1"/>
</dbReference>
<evidence type="ECO:0000256" key="2">
    <source>
        <dbReference type="ARBA" id="ARBA00022695"/>
    </source>
</evidence>
<evidence type="ECO:0000256" key="4">
    <source>
        <dbReference type="ARBA" id="ARBA00022759"/>
    </source>
</evidence>
<evidence type="ECO:0000313" key="10">
    <source>
        <dbReference type="EMBL" id="SBR81809.1"/>
    </source>
</evidence>
<evidence type="ECO:0000256" key="5">
    <source>
        <dbReference type="ARBA" id="ARBA00022801"/>
    </source>
</evidence>
<dbReference type="InterPro" id="IPR050951">
    <property type="entry name" value="Retrovirus_Pol_polyprotein"/>
</dbReference>